<feature type="domain" description="PLOD1-3-like GT" evidence="1">
    <location>
        <begin position="30"/>
        <end position="272"/>
    </location>
</feature>
<evidence type="ECO:0000313" key="2">
    <source>
        <dbReference type="EMBL" id="CAD7223574.1"/>
    </source>
</evidence>
<organism evidence="2">
    <name type="scientific">Cyprideis torosa</name>
    <dbReference type="NCBI Taxonomy" id="163714"/>
    <lineage>
        <taxon>Eukaryota</taxon>
        <taxon>Metazoa</taxon>
        <taxon>Ecdysozoa</taxon>
        <taxon>Arthropoda</taxon>
        <taxon>Crustacea</taxon>
        <taxon>Oligostraca</taxon>
        <taxon>Ostracoda</taxon>
        <taxon>Podocopa</taxon>
        <taxon>Podocopida</taxon>
        <taxon>Cytherocopina</taxon>
        <taxon>Cytheroidea</taxon>
        <taxon>Cytherideidae</taxon>
        <taxon>Cyprideis</taxon>
    </lineage>
</organism>
<evidence type="ECO:0000259" key="1">
    <source>
        <dbReference type="Pfam" id="PF25342"/>
    </source>
</evidence>
<dbReference type="InterPro" id="IPR029044">
    <property type="entry name" value="Nucleotide-diphossugar_trans"/>
</dbReference>
<proteinExistence type="predicted"/>
<gene>
    <name evidence="2" type="ORF">CTOB1V02_LOCUS1556</name>
</gene>
<dbReference type="SUPFAM" id="SSF53448">
    <property type="entry name" value="Nucleotide-diphospho-sugar transferases"/>
    <property type="match status" value="1"/>
</dbReference>
<dbReference type="AlphaFoldDB" id="A0A7R8W3A4"/>
<dbReference type="InterPro" id="IPR057589">
    <property type="entry name" value="GT_PLOD"/>
</dbReference>
<dbReference type="Pfam" id="PF25342">
    <property type="entry name" value="GT_PLOD"/>
    <property type="match status" value="1"/>
</dbReference>
<dbReference type="PANTHER" id="PTHR10730:SF45">
    <property type="entry name" value="PROCOLLAGEN-LYSINE,2-OXOGLUTARATE 5-DIOXYGENASE"/>
    <property type="match status" value="1"/>
</dbReference>
<accession>A0A7R8W3A4</accession>
<dbReference type="InterPro" id="IPR050757">
    <property type="entry name" value="Collagen_mod_GT25"/>
</dbReference>
<dbReference type="GO" id="GO:0005783">
    <property type="term" value="C:endoplasmic reticulum"/>
    <property type="evidence" value="ECO:0007669"/>
    <property type="project" value="TreeGrafter"/>
</dbReference>
<dbReference type="PANTHER" id="PTHR10730">
    <property type="entry name" value="PROCOLLAGEN-LYSINE,2-OXOGLUTARATE 5-DIOXYGENASE/GLYCOSYLTRANSFERASE 25 FAMILY MEMBER"/>
    <property type="match status" value="1"/>
</dbReference>
<protein>
    <recommendedName>
        <fullName evidence="1">PLOD1-3-like GT domain-containing protein</fullName>
    </recommendedName>
</protein>
<reference evidence="2" key="1">
    <citation type="submission" date="2020-11" db="EMBL/GenBank/DDBJ databases">
        <authorList>
            <person name="Tran Van P."/>
        </authorList>
    </citation>
    <scope>NUCLEOTIDE SEQUENCE</scope>
</reference>
<dbReference type="GO" id="GO:0008475">
    <property type="term" value="F:procollagen-lysine 5-dioxygenase activity"/>
    <property type="evidence" value="ECO:0007669"/>
    <property type="project" value="TreeGrafter"/>
</dbReference>
<dbReference type="OrthoDB" id="69177at2759"/>
<dbReference type="EMBL" id="OB660224">
    <property type="protein sequence ID" value="CAD7223574.1"/>
    <property type="molecule type" value="Genomic_DNA"/>
</dbReference>
<sequence>MATFNLLVSLFLAVASLQIAISEEPNTSDAGLLVLTVATDTTDGLDRFLRSAKVYGHRVKVLGQGEDWRGGDVVRYPGGGQKVRILREEVAKHKDNPDLLIMFTDSYDVILNAPPSQFLDEFQTFGSRVVFSAESVCWPDESLADKYPEVPRGKRFLNSGAFIGYAPEIYEIVTHHDIEDADDDQLYYTKIFLDEGLRKKLDIKLDHKSQLFQNINGATSELVLGFRGTEAFVENTLYSTVPLLLHGNGPTKQILNHYGNYLAKAWNPQDGCMECKERMNFLDGKDPKEFPRVMLALFIEQGTPFIEEWFKSLSLQEYPKDRMDLFIHNAAEYHDDHVAQYVREFGKKYASLKVIHSSDNTKEWHARNLALEHFTSKEDAEWLFSVDSVAHLDNPYSIKLLVEQNRTVIAPLLIRPYKAWSNFWGALTTDGFYARSPDYMDIVQNKRR</sequence>
<name>A0A7R8W3A4_9CRUS</name>